<reference evidence="1 2" key="1">
    <citation type="submission" date="2019-05" db="EMBL/GenBank/DDBJ databases">
        <title>Mikania micrantha, genome provides insights into the molecular mechanism of rapid growth.</title>
        <authorList>
            <person name="Liu B."/>
        </authorList>
    </citation>
    <scope>NUCLEOTIDE SEQUENCE [LARGE SCALE GENOMIC DNA]</scope>
    <source>
        <strain evidence="1">NLD-2019</strain>
        <tissue evidence="1">Leaf</tissue>
    </source>
</reference>
<evidence type="ECO:0000313" key="1">
    <source>
        <dbReference type="EMBL" id="KAC9125587.1"/>
    </source>
</evidence>
<evidence type="ECO:0000313" key="2">
    <source>
        <dbReference type="Proteomes" id="UP000326396"/>
    </source>
</evidence>
<name>A0A5N6L6J2_9ASTR</name>
<sequence length="123" mass="14225">MFTTAVKYLGKKPKPAMKALEPRFRPEQNQTITRAIFELLKEHGPLSVAQTWERVQEVGIKDLTSKTQMKTVLRWMKERQKLKQICNHVGPNKQFLYTTWFTKPPTVTQPRSGVVKSSQPKAT</sequence>
<organism evidence="1 2">
    <name type="scientific">Mikania micrantha</name>
    <name type="common">bitter vine</name>
    <dbReference type="NCBI Taxonomy" id="192012"/>
    <lineage>
        <taxon>Eukaryota</taxon>
        <taxon>Viridiplantae</taxon>
        <taxon>Streptophyta</taxon>
        <taxon>Embryophyta</taxon>
        <taxon>Tracheophyta</taxon>
        <taxon>Spermatophyta</taxon>
        <taxon>Magnoliopsida</taxon>
        <taxon>eudicotyledons</taxon>
        <taxon>Gunneridae</taxon>
        <taxon>Pentapetalae</taxon>
        <taxon>asterids</taxon>
        <taxon>campanulids</taxon>
        <taxon>Asterales</taxon>
        <taxon>Asteraceae</taxon>
        <taxon>Asteroideae</taxon>
        <taxon>Heliantheae alliance</taxon>
        <taxon>Eupatorieae</taxon>
        <taxon>Mikania</taxon>
    </lineage>
</organism>
<gene>
    <name evidence="1" type="ORF">E3N88_46331</name>
</gene>
<comment type="caution">
    <text evidence="1">The sequence shown here is derived from an EMBL/GenBank/DDBJ whole genome shotgun (WGS) entry which is preliminary data.</text>
</comment>
<protein>
    <submittedName>
        <fullName evidence="1">Uncharacterized protein</fullName>
    </submittedName>
</protein>
<proteinExistence type="predicted"/>
<keyword evidence="2" id="KW-1185">Reference proteome</keyword>
<accession>A0A5N6L6J2</accession>
<dbReference type="PANTHER" id="PTHR35110">
    <property type="entry name" value="EXPRESSED PROTEIN"/>
    <property type="match status" value="1"/>
</dbReference>
<dbReference type="PANTHER" id="PTHR35110:SF3">
    <property type="entry name" value="OS08G0360000 PROTEIN"/>
    <property type="match status" value="1"/>
</dbReference>
<dbReference type="EMBL" id="SZYD01002800">
    <property type="protein sequence ID" value="KAC9125587.1"/>
    <property type="molecule type" value="Genomic_DNA"/>
</dbReference>
<dbReference type="AlphaFoldDB" id="A0A5N6L6J2"/>
<dbReference type="OrthoDB" id="1938190at2759"/>
<dbReference type="Proteomes" id="UP000326396">
    <property type="component" value="Unassembled WGS sequence"/>
</dbReference>